<dbReference type="SUPFAM" id="SSF54637">
    <property type="entry name" value="Thioesterase/thiol ester dehydrase-isomerase"/>
    <property type="match status" value="2"/>
</dbReference>
<proteinExistence type="predicted"/>
<keyword evidence="1" id="KW-0378">Hydrolase</keyword>
<dbReference type="InterPro" id="IPR029069">
    <property type="entry name" value="HotDog_dom_sf"/>
</dbReference>
<gene>
    <name evidence="1" type="ORF">MPLG2_0519</name>
</gene>
<keyword evidence="2" id="KW-1185">Reference proteome</keyword>
<dbReference type="InterPro" id="IPR050563">
    <property type="entry name" value="4-hydroxybenzoyl-CoA_TE"/>
</dbReference>
<dbReference type="CDD" id="cd00586">
    <property type="entry name" value="4HBT"/>
    <property type="match status" value="2"/>
</dbReference>
<dbReference type="EMBL" id="LT985188">
    <property type="protein sequence ID" value="SPD85555.1"/>
    <property type="molecule type" value="Genomic_DNA"/>
</dbReference>
<sequence>MSQGARPAVIPVPLRWVDLDAQGHVNNGVVADYLQEARVRFLLDGDNAALLGNGTLVVGHQIEYLAPVEFAADPVEVHLSVGEVGASRFTIGYEVVQQGRVAARARTVLCIFDFEAGRPRRMTADERGWFQARSEPLEPLRPLGRWRPGPVAYEAPLIVRWTDLDAYGHVNNVRFFDFVAEARVRMSSDADRSGNRMSAAEEVGQLWMVVRQDVDYLAQLDHRLEPYVTRVAVADIGRTSMTLVAEVTDPDAGTVFARARTVIVCGDQSGRPVPVPDELRHGLETWPAQPQ</sequence>
<dbReference type="Gene3D" id="3.10.129.10">
    <property type="entry name" value="Hotdog Thioesterase"/>
    <property type="match status" value="2"/>
</dbReference>
<evidence type="ECO:0000313" key="1">
    <source>
        <dbReference type="EMBL" id="SPD85555.1"/>
    </source>
</evidence>
<organism evidence="1 2">
    <name type="scientific">Micropruina glycogenica</name>
    <dbReference type="NCBI Taxonomy" id="75385"/>
    <lineage>
        <taxon>Bacteria</taxon>
        <taxon>Bacillati</taxon>
        <taxon>Actinomycetota</taxon>
        <taxon>Actinomycetes</taxon>
        <taxon>Propionibacteriales</taxon>
        <taxon>Nocardioidaceae</taxon>
        <taxon>Micropruina</taxon>
    </lineage>
</organism>
<dbReference type="RefSeq" id="WP_105184759.1">
    <property type="nucleotide sequence ID" value="NZ_BAAAGO010000042.1"/>
</dbReference>
<reference evidence="1 2" key="1">
    <citation type="submission" date="2018-02" db="EMBL/GenBank/DDBJ databases">
        <authorList>
            <person name="Cohen D.B."/>
            <person name="Kent A.D."/>
        </authorList>
    </citation>
    <scope>NUCLEOTIDE SEQUENCE [LARGE SCALE GENOMIC DNA]</scope>
    <source>
        <strain evidence="1">1</strain>
    </source>
</reference>
<dbReference type="PANTHER" id="PTHR31793:SF24">
    <property type="entry name" value="LONG-CHAIN ACYL-COA THIOESTERASE FADM"/>
    <property type="match status" value="1"/>
</dbReference>
<dbReference type="Proteomes" id="UP000238164">
    <property type="component" value="Chromosome 1"/>
</dbReference>
<dbReference type="PANTHER" id="PTHR31793">
    <property type="entry name" value="4-HYDROXYBENZOYL-COA THIOESTERASE FAMILY MEMBER"/>
    <property type="match status" value="1"/>
</dbReference>
<dbReference type="Pfam" id="PF13279">
    <property type="entry name" value="4HBT_2"/>
    <property type="match status" value="2"/>
</dbReference>
<name>A0A2N9JDK4_9ACTN</name>
<protein>
    <submittedName>
        <fullName evidence="1">Acyl-CoA thioester hydrolase</fullName>
    </submittedName>
</protein>
<evidence type="ECO:0000313" key="2">
    <source>
        <dbReference type="Proteomes" id="UP000238164"/>
    </source>
</evidence>
<dbReference type="AlphaFoldDB" id="A0A2N9JDK4"/>
<accession>A0A2N9JDK4</accession>
<dbReference type="OrthoDB" id="9799036at2"/>
<dbReference type="KEGG" id="mgg:MPLG2_0519"/>
<dbReference type="GO" id="GO:0047617">
    <property type="term" value="F:fatty acyl-CoA hydrolase activity"/>
    <property type="evidence" value="ECO:0007669"/>
    <property type="project" value="TreeGrafter"/>
</dbReference>